<reference evidence="1" key="1">
    <citation type="submission" date="2018-02" db="EMBL/GenBank/DDBJ databases">
        <title>Rhizophora mucronata_Transcriptome.</title>
        <authorList>
            <person name="Meera S.P."/>
            <person name="Sreeshan A."/>
            <person name="Augustine A."/>
        </authorList>
    </citation>
    <scope>NUCLEOTIDE SEQUENCE</scope>
    <source>
        <tissue evidence="1">Leaf</tissue>
    </source>
</reference>
<protein>
    <submittedName>
        <fullName evidence="1">Eukaryotic initiation factor 4A-1</fullName>
    </submittedName>
</protein>
<keyword evidence="1" id="KW-0648">Protein biosynthesis</keyword>
<organism evidence="1">
    <name type="scientific">Rhizophora mucronata</name>
    <name type="common">Asiatic mangrove</name>
    <dbReference type="NCBI Taxonomy" id="61149"/>
    <lineage>
        <taxon>Eukaryota</taxon>
        <taxon>Viridiplantae</taxon>
        <taxon>Streptophyta</taxon>
        <taxon>Embryophyta</taxon>
        <taxon>Tracheophyta</taxon>
        <taxon>Spermatophyta</taxon>
        <taxon>Magnoliopsida</taxon>
        <taxon>eudicotyledons</taxon>
        <taxon>Gunneridae</taxon>
        <taxon>Pentapetalae</taxon>
        <taxon>rosids</taxon>
        <taxon>fabids</taxon>
        <taxon>Malpighiales</taxon>
        <taxon>Rhizophoraceae</taxon>
        <taxon>Rhizophora</taxon>
    </lineage>
</organism>
<sequence length="104" mass="12513">MILNSSLRTSRKQFGKNEKEKHIYSMKIRAWYQEHKMLQNFPNNGRSEVQNTEKKRAWQCLKEDPYEIKLSICLTVKLRQANNKSKGIRKRARRVLVKKKPLLR</sequence>
<evidence type="ECO:0000313" key="1">
    <source>
        <dbReference type="EMBL" id="MBW81941.1"/>
    </source>
</evidence>
<dbReference type="AlphaFoldDB" id="A0A2P2IL71"/>
<name>A0A2P2IL71_RHIMU</name>
<keyword evidence="1" id="KW-0396">Initiation factor</keyword>
<dbReference type="GO" id="GO:0003743">
    <property type="term" value="F:translation initiation factor activity"/>
    <property type="evidence" value="ECO:0007669"/>
    <property type="project" value="UniProtKB-KW"/>
</dbReference>
<dbReference type="EMBL" id="GGEC01001458">
    <property type="protein sequence ID" value="MBW81941.1"/>
    <property type="molecule type" value="Transcribed_RNA"/>
</dbReference>
<proteinExistence type="predicted"/>
<accession>A0A2P2IL71</accession>